<dbReference type="AlphaFoldDB" id="A0A8D9F2J6"/>
<evidence type="ECO:0000313" key="1">
    <source>
        <dbReference type="EMBL" id="CAG6774926.1"/>
    </source>
</evidence>
<proteinExistence type="predicted"/>
<reference evidence="1" key="1">
    <citation type="submission" date="2021-05" db="EMBL/GenBank/DDBJ databases">
        <authorList>
            <person name="Alioto T."/>
            <person name="Alioto T."/>
            <person name="Gomez Garrido J."/>
        </authorList>
    </citation>
    <scope>NUCLEOTIDE SEQUENCE</scope>
</reference>
<sequence>MSQKKHPGSPVWHSRSHLKHDISKNCLDTVRQRNTRGLCQNYVKNEFKGRIFENCSWKTQFGYQFHTLKHFRHLITLKNIYYTQFITEHQKVNRHVRNFPIRN</sequence>
<organism evidence="1">
    <name type="scientific">Cacopsylla melanoneura</name>
    <dbReference type="NCBI Taxonomy" id="428564"/>
    <lineage>
        <taxon>Eukaryota</taxon>
        <taxon>Metazoa</taxon>
        <taxon>Ecdysozoa</taxon>
        <taxon>Arthropoda</taxon>
        <taxon>Hexapoda</taxon>
        <taxon>Insecta</taxon>
        <taxon>Pterygota</taxon>
        <taxon>Neoptera</taxon>
        <taxon>Paraneoptera</taxon>
        <taxon>Hemiptera</taxon>
        <taxon>Sternorrhyncha</taxon>
        <taxon>Psylloidea</taxon>
        <taxon>Psyllidae</taxon>
        <taxon>Psyllinae</taxon>
        <taxon>Cacopsylla</taxon>
    </lineage>
</organism>
<accession>A0A8D9F2J6</accession>
<protein>
    <submittedName>
        <fullName evidence="1">Uncharacterized protein</fullName>
    </submittedName>
</protein>
<dbReference type="EMBL" id="HBUF01596415">
    <property type="protein sequence ID" value="CAG6774926.1"/>
    <property type="molecule type" value="Transcribed_RNA"/>
</dbReference>
<name>A0A8D9F2J6_9HEMI</name>